<proteinExistence type="predicted"/>
<keyword evidence="2" id="KW-1185">Reference proteome</keyword>
<dbReference type="Proteomes" id="UP000004088">
    <property type="component" value="Unassembled WGS sequence"/>
</dbReference>
<evidence type="ECO:0000313" key="1">
    <source>
        <dbReference type="EMBL" id="EGC18067.1"/>
    </source>
</evidence>
<accession>F0EXD1</accession>
<sequence length="58" mass="6634">MRKVSLQDLERRITVQAAAGHALFNVSRLERATANDSDRLRKYLQRFGLTWADIMAAT</sequence>
<dbReference type="RefSeq" id="WP_003781601.1">
    <property type="nucleotide sequence ID" value="NZ_GL870929.1"/>
</dbReference>
<protein>
    <submittedName>
        <fullName evidence="1">Uncharacterized protein</fullName>
    </submittedName>
</protein>
<dbReference type="AlphaFoldDB" id="F0EXD1"/>
<comment type="caution">
    <text evidence="1">The sequence shown here is derived from an EMBL/GenBank/DDBJ whole genome shotgun (WGS) entry which is preliminary data.</text>
</comment>
<gene>
    <name evidence="1" type="ORF">HMPREF9098_0515</name>
</gene>
<dbReference type="EMBL" id="AEWV01000007">
    <property type="protein sequence ID" value="EGC18067.1"/>
    <property type="molecule type" value="Genomic_DNA"/>
</dbReference>
<name>F0EXD1_9NEIS</name>
<evidence type="ECO:0000313" key="2">
    <source>
        <dbReference type="Proteomes" id="UP000004088"/>
    </source>
</evidence>
<reference evidence="1 2" key="1">
    <citation type="submission" date="2011-01" db="EMBL/GenBank/DDBJ databases">
        <authorList>
            <person name="Muzny D."/>
            <person name="Qin X."/>
            <person name="Deng J."/>
            <person name="Jiang H."/>
            <person name="Liu Y."/>
            <person name="Qu J."/>
            <person name="Song X.-Z."/>
            <person name="Zhang L."/>
            <person name="Thornton R."/>
            <person name="Coyle M."/>
            <person name="Francisco L."/>
            <person name="Jackson L."/>
            <person name="Javaid M."/>
            <person name="Korchina V."/>
            <person name="Kovar C."/>
            <person name="Mata R."/>
            <person name="Mathew T."/>
            <person name="Ngo R."/>
            <person name="Nguyen L."/>
            <person name="Nguyen N."/>
            <person name="Okwuonu G."/>
            <person name="Ongeri F."/>
            <person name="Pham C."/>
            <person name="Simmons D."/>
            <person name="Wilczek-Boney K."/>
            <person name="Hale W."/>
            <person name="Jakkamsetti A."/>
            <person name="Pham P."/>
            <person name="Ruth R."/>
            <person name="San Lucas F."/>
            <person name="Warren J."/>
            <person name="Zhang J."/>
            <person name="Zhao Z."/>
            <person name="Zhou C."/>
            <person name="Zhu D."/>
            <person name="Lee S."/>
            <person name="Bess C."/>
            <person name="Blankenburg K."/>
            <person name="Forbes L."/>
            <person name="Fu Q."/>
            <person name="Gubbala S."/>
            <person name="Hirani K."/>
            <person name="Jayaseelan J.C."/>
            <person name="Lara F."/>
            <person name="Munidasa M."/>
            <person name="Palculict T."/>
            <person name="Patil S."/>
            <person name="Pu L.-L."/>
            <person name="Saada N."/>
            <person name="Tang L."/>
            <person name="Weissenberger G."/>
            <person name="Zhu Y."/>
            <person name="Hemphill L."/>
            <person name="Shang Y."/>
            <person name="Youmans B."/>
            <person name="Ayvaz T."/>
            <person name="Ross M."/>
            <person name="Santibanez J."/>
            <person name="Aqrawi P."/>
            <person name="Gross S."/>
            <person name="Joshi V."/>
            <person name="Fowler G."/>
            <person name="Nazareth L."/>
            <person name="Reid J."/>
            <person name="Worley K."/>
            <person name="Petrosino J."/>
            <person name="Highlander S."/>
            <person name="Gibbs R."/>
        </authorList>
    </citation>
    <scope>NUCLEOTIDE SEQUENCE [LARGE SCALE GENOMIC DNA]</scope>
    <source>
        <strain evidence="1 2">ATCC 33394</strain>
    </source>
</reference>
<dbReference type="STRING" id="888741.HMPREF9098_0515"/>
<dbReference type="HOGENOM" id="CLU_2973399_0_0_4"/>
<organism evidence="1 2">
    <name type="scientific">Kingella denitrificans ATCC 33394</name>
    <dbReference type="NCBI Taxonomy" id="888741"/>
    <lineage>
        <taxon>Bacteria</taxon>
        <taxon>Pseudomonadati</taxon>
        <taxon>Pseudomonadota</taxon>
        <taxon>Betaproteobacteria</taxon>
        <taxon>Neisseriales</taxon>
        <taxon>Neisseriaceae</taxon>
        <taxon>Kingella</taxon>
    </lineage>
</organism>